<dbReference type="FunFam" id="3.40.50.300:FF:000522">
    <property type="entry name" value="Gluconokinase"/>
    <property type="match status" value="1"/>
</dbReference>
<keyword evidence="8" id="KW-0311">Gluconate utilization</keyword>
<evidence type="ECO:0000256" key="6">
    <source>
        <dbReference type="ARBA" id="ARBA00022777"/>
    </source>
</evidence>
<comment type="similarity">
    <text evidence="2 10">Belongs to the gluconokinase GntK/GntV family.</text>
</comment>
<keyword evidence="12" id="KW-1185">Reference proteome</keyword>
<dbReference type="GO" id="GO:0046316">
    <property type="term" value="F:gluconokinase activity"/>
    <property type="evidence" value="ECO:0007669"/>
    <property type="project" value="UniProtKB-EC"/>
</dbReference>
<evidence type="ECO:0000256" key="5">
    <source>
        <dbReference type="ARBA" id="ARBA00022741"/>
    </source>
</evidence>
<dbReference type="AlphaFoldDB" id="A0A5B7WUU0"/>
<evidence type="ECO:0000256" key="4">
    <source>
        <dbReference type="ARBA" id="ARBA00022679"/>
    </source>
</evidence>
<dbReference type="GO" id="GO:0005737">
    <property type="term" value="C:cytoplasm"/>
    <property type="evidence" value="ECO:0007669"/>
    <property type="project" value="TreeGrafter"/>
</dbReference>
<sequence>MTQQVMPMVIMGVSGCGKSTIGELLAQRLGVEFIDGDGLHPTSNKDKMGAGIPLTDTDRAPWLEIIGQRLAERDANGQPVIIACSALKRSYRDAIRAHEPETRFIHLVGGKELIRGRMDAREHEFMPSSLLTSQLTTLEVPNPDEHAISVDINQTPQQIVAYILGELGLDNR</sequence>
<comment type="pathway">
    <text evidence="1">Carbohydrate acid metabolism.</text>
</comment>
<dbReference type="KEGG" id="gcr:GcLGCM259_1332"/>
<dbReference type="Proteomes" id="UP000307000">
    <property type="component" value="Chromosome"/>
</dbReference>
<dbReference type="PANTHER" id="PTHR43442:SF3">
    <property type="entry name" value="GLUCONOKINASE-RELATED"/>
    <property type="match status" value="1"/>
</dbReference>
<dbReference type="InterPro" id="IPR006001">
    <property type="entry name" value="Therm_gnt_kin"/>
</dbReference>
<evidence type="ECO:0000256" key="10">
    <source>
        <dbReference type="RuleBase" id="RU363066"/>
    </source>
</evidence>
<dbReference type="GO" id="GO:0005524">
    <property type="term" value="F:ATP binding"/>
    <property type="evidence" value="ECO:0007669"/>
    <property type="project" value="UniProtKB-KW"/>
</dbReference>
<dbReference type="Gene3D" id="3.40.50.300">
    <property type="entry name" value="P-loop containing nucleotide triphosphate hydrolases"/>
    <property type="match status" value="1"/>
</dbReference>
<dbReference type="GO" id="GO:0019521">
    <property type="term" value="P:D-gluconate metabolic process"/>
    <property type="evidence" value="ECO:0007669"/>
    <property type="project" value="UniProtKB-KW"/>
</dbReference>
<keyword evidence="6 10" id="KW-0418">Kinase</keyword>
<dbReference type="EC" id="2.7.1.12" evidence="3 10"/>
<evidence type="ECO:0000313" key="12">
    <source>
        <dbReference type="Proteomes" id="UP000307000"/>
    </source>
</evidence>
<dbReference type="NCBIfam" id="TIGR01313">
    <property type="entry name" value="therm_gnt_kin"/>
    <property type="match status" value="1"/>
</dbReference>
<evidence type="ECO:0000256" key="2">
    <source>
        <dbReference type="ARBA" id="ARBA00008420"/>
    </source>
</evidence>
<evidence type="ECO:0000256" key="9">
    <source>
        <dbReference type="ARBA" id="ARBA00048090"/>
    </source>
</evidence>
<evidence type="ECO:0000256" key="3">
    <source>
        <dbReference type="ARBA" id="ARBA00012054"/>
    </source>
</evidence>
<dbReference type="SUPFAM" id="SSF52540">
    <property type="entry name" value="P-loop containing nucleoside triphosphate hydrolases"/>
    <property type="match status" value="1"/>
</dbReference>
<keyword evidence="5 10" id="KW-0547">Nucleotide-binding</keyword>
<keyword evidence="7 10" id="KW-0067">ATP-binding</keyword>
<reference evidence="11 12" key="1">
    <citation type="submission" date="2018-12" db="EMBL/GenBank/DDBJ databases">
        <title>Complete Genome Sequence of Glutamicibacter creatinolyticus strain LGCM259,isolated from an abscess of a 12-year-old mare in Italy.</title>
        <authorList>
            <person name="Santos R.G."/>
            <person name="Silva A.L."/>
            <person name="Seyffert N."/>
            <person name="Castro T.L.P."/>
            <person name="Attili A.R."/>
            <person name="Rifici C."/>
            <person name="Mazzullo G."/>
            <person name="Brenig B."/>
            <person name="Venanzi F."/>
            <person name="Azevedo V."/>
        </authorList>
    </citation>
    <scope>NUCLEOTIDE SEQUENCE [LARGE SCALE GENOMIC DNA]</scope>
    <source>
        <strain evidence="11 12">LGCM 259</strain>
    </source>
</reference>
<dbReference type="RefSeq" id="WP_138926174.1">
    <property type="nucleotide sequence ID" value="NZ_CP034412.1"/>
</dbReference>
<evidence type="ECO:0000256" key="1">
    <source>
        <dbReference type="ARBA" id="ARBA00004761"/>
    </source>
</evidence>
<name>A0A5B7WUU0_9MICC</name>
<dbReference type="EMBL" id="CP034412">
    <property type="protein sequence ID" value="QCY47065.1"/>
    <property type="molecule type" value="Genomic_DNA"/>
</dbReference>
<evidence type="ECO:0000256" key="7">
    <source>
        <dbReference type="ARBA" id="ARBA00022840"/>
    </source>
</evidence>
<dbReference type="InterPro" id="IPR027417">
    <property type="entry name" value="P-loop_NTPase"/>
</dbReference>
<protein>
    <recommendedName>
        <fullName evidence="3 10">Gluconokinase</fullName>
        <ecNumber evidence="3 10">2.7.1.12</ecNumber>
    </recommendedName>
</protein>
<proteinExistence type="inferred from homology"/>
<comment type="catalytic activity">
    <reaction evidence="9 10">
        <text>D-gluconate + ATP = 6-phospho-D-gluconate + ADP + H(+)</text>
        <dbReference type="Rhea" id="RHEA:19433"/>
        <dbReference type="ChEBI" id="CHEBI:15378"/>
        <dbReference type="ChEBI" id="CHEBI:18391"/>
        <dbReference type="ChEBI" id="CHEBI:30616"/>
        <dbReference type="ChEBI" id="CHEBI:58759"/>
        <dbReference type="ChEBI" id="CHEBI:456216"/>
        <dbReference type="EC" id="2.7.1.12"/>
    </reaction>
</comment>
<dbReference type="Pfam" id="PF13671">
    <property type="entry name" value="AAA_33"/>
    <property type="match status" value="1"/>
</dbReference>
<accession>A0A5B7WUU0</accession>
<organism evidence="11 12">
    <name type="scientific">Glutamicibacter creatinolyticus</name>
    <dbReference type="NCBI Taxonomy" id="162496"/>
    <lineage>
        <taxon>Bacteria</taxon>
        <taxon>Bacillati</taxon>
        <taxon>Actinomycetota</taxon>
        <taxon>Actinomycetes</taxon>
        <taxon>Micrococcales</taxon>
        <taxon>Micrococcaceae</taxon>
        <taxon>Glutamicibacter</taxon>
    </lineage>
</organism>
<keyword evidence="4 10" id="KW-0808">Transferase</keyword>
<evidence type="ECO:0000256" key="8">
    <source>
        <dbReference type="ARBA" id="ARBA00023064"/>
    </source>
</evidence>
<evidence type="ECO:0000313" key="11">
    <source>
        <dbReference type="EMBL" id="QCY47065.1"/>
    </source>
</evidence>
<dbReference type="PANTHER" id="PTHR43442">
    <property type="entry name" value="GLUCONOKINASE-RELATED"/>
    <property type="match status" value="1"/>
</dbReference>
<gene>
    <name evidence="11" type="ORF">GcLGCM259_1332</name>
</gene>
<dbReference type="CDD" id="cd02021">
    <property type="entry name" value="GntK"/>
    <property type="match status" value="1"/>
</dbReference>